<dbReference type="Proteomes" id="UP000187209">
    <property type="component" value="Unassembled WGS sequence"/>
</dbReference>
<sequence length="345" mass="39613">MEEKSSDIEEKDENTEMVPSEDRCLRFYMSDEYVNSVDIDTVEPLSQETFAALIKNYRTSGKNLLVAIVKNRDVDQQNHLFTFFFNAYHLNKLLFKLKPNGELVSRHDKNTPLPVCNPLTNLPIIGEVEYYLVGLRNEAKFIGTDYTYTMNESLRTTFQDNALRPEDIQYREYSSNVEDFSRFVHLDQSSLGLLERVIEVHRSNLLSQIRVPYKKAMIFGALFVIYYILLGMVLTLAGEKFVSAYNGKVNSYNLSEITEIGFLGLLSLGFDKYIFGLFKTLEDKAIFYAKIFSWVCLGAAVGLSFTTDSLIVTMGCSGMLMGYTIFYHLFTLCIYYANYSLKKLI</sequence>
<organism evidence="2 3">
    <name type="scientific">Stentor coeruleus</name>
    <dbReference type="NCBI Taxonomy" id="5963"/>
    <lineage>
        <taxon>Eukaryota</taxon>
        <taxon>Sar</taxon>
        <taxon>Alveolata</taxon>
        <taxon>Ciliophora</taxon>
        <taxon>Postciliodesmatophora</taxon>
        <taxon>Heterotrichea</taxon>
        <taxon>Heterotrichida</taxon>
        <taxon>Stentoridae</taxon>
        <taxon>Stentor</taxon>
    </lineage>
</organism>
<dbReference type="InterPro" id="IPR031537">
    <property type="entry name" value="DUF5092"/>
</dbReference>
<accession>A0A1R2CB24</accession>
<feature type="transmembrane region" description="Helical" evidence="1">
    <location>
        <begin position="311"/>
        <end position="337"/>
    </location>
</feature>
<dbReference type="OrthoDB" id="2189509at2759"/>
<keyword evidence="1" id="KW-1133">Transmembrane helix</keyword>
<evidence type="ECO:0000313" key="2">
    <source>
        <dbReference type="EMBL" id="OMJ86192.1"/>
    </source>
</evidence>
<evidence type="ECO:0000313" key="3">
    <source>
        <dbReference type="Proteomes" id="UP000187209"/>
    </source>
</evidence>
<dbReference type="Pfam" id="PF17010">
    <property type="entry name" value="DUF5092"/>
    <property type="match status" value="1"/>
</dbReference>
<dbReference type="EMBL" id="MPUH01000213">
    <property type="protein sequence ID" value="OMJ86192.1"/>
    <property type="molecule type" value="Genomic_DNA"/>
</dbReference>
<name>A0A1R2CB24_9CILI</name>
<comment type="caution">
    <text evidence="2">The sequence shown here is derived from an EMBL/GenBank/DDBJ whole genome shotgun (WGS) entry which is preliminary data.</text>
</comment>
<proteinExistence type="predicted"/>
<keyword evidence="3" id="KW-1185">Reference proteome</keyword>
<keyword evidence="1" id="KW-0812">Transmembrane</keyword>
<keyword evidence="1" id="KW-0472">Membrane</keyword>
<reference evidence="2 3" key="1">
    <citation type="submission" date="2016-11" db="EMBL/GenBank/DDBJ databases">
        <title>The macronuclear genome of Stentor coeruleus: a giant cell with tiny introns.</title>
        <authorList>
            <person name="Slabodnick M."/>
            <person name="Ruby J.G."/>
            <person name="Reiff S.B."/>
            <person name="Swart E.C."/>
            <person name="Gosai S."/>
            <person name="Prabakaran S."/>
            <person name="Witkowska E."/>
            <person name="Larue G.E."/>
            <person name="Fisher S."/>
            <person name="Freeman R.M."/>
            <person name="Gunawardena J."/>
            <person name="Chu W."/>
            <person name="Stover N.A."/>
            <person name="Gregory B.D."/>
            <person name="Nowacki M."/>
            <person name="Derisi J."/>
            <person name="Roy S.W."/>
            <person name="Marshall W.F."/>
            <person name="Sood P."/>
        </authorList>
    </citation>
    <scope>NUCLEOTIDE SEQUENCE [LARGE SCALE GENOMIC DNA]</scope>
    <source>
        <strain evidence="2">WM001</strain>
    </source>
</reference>
<dbReference type="AlphaFoldDB" id="A0A1R2CB24"/>
<evidence type="ECO:0000256" key="1">
    <source>
        <dbReference type="SAM" id="Phobius"/>
    </source>
</evidence>
<gene>
    <name evidence="2" type="ORF">SteCoe_12328</name>
</gene>
<feature type="transmembrane region" description="Helical" evidence="1">
    <location>
        <begin position="257"/>
        <end position="275"/>
    </location>
</feature>
<feature type="transmembrane region" description="Helical" evidence="1">
    <location>
        <begin position="287"/>
        <end position="305"/>
    </location>
</feature>
<feature type="transmembrane region" description="Helical" evidence="1">
    <location>
        <begin position="216"/>
        <end position="237"/>
    </location>
</feature>
<protein>
    <submittedName>
        <fullName evidence="2">Uncharacterized protein</fullName>
    </submittedName>
</protein>